<sequence>MAVCTSKPALFPVSEYIDTNLKKSIDTFLEGANHRPLPSSLVWSFPFQLCKEVAHYYSHSVLHYDLKPQNLLLDQPYYDDHGKLTFSSNLQVTKTNTNGPAAETKWNANNSYGSLKESLPLHVYVRHKRNNSYLVACRTKKSLPAEVVTYVLDCDLYERLSARYNARNLGVRVGENSNREALGSCSTL</sequence>
<dbReference type="PROSITE" id="PS50011">
    <property type="entry name" value="PROTEIN_KINASE_DOM"/>
    <property type="match status" value="1"/>
</dbReference>
<gene>
    <name evidence="2" type="ORF">KIW84_070755</name>
</gene>
<evidence type="ECO:0000259" key="1">
    <source>
        <dbReference type="PROSITE" id="PS50011"/>
    </source>
</evidence>
<proteinExistence type="predicted"/>
<comment type="caution">
    <text evidence="2">The sequence shown here is derived from an EMBL/GenBank/DDBJ whole genome shotgun (WGS) entry which is preliminary data.</text>
</comment>
<dbReference type="InterPro" id="IPR000719">
    <property type="entry name" value="Prot_kinase_dom"/>
</dbReference>
<dbReference type="Gramene" id="Psat07G0075500-T1">
    <property type="protein sequence ID" value="KAI5383493.1"/>
    <property type="gene ID" value="KIW84_070755"/>
</dbReference>
<dbReference type="SUPFAM" id="SSF56112">
    <property type="entry name" value="Protein kinase-like (PK-like)"/>
    <property type="match status" value="1"/>
</dbReference>
<dbReference type="EMBL" id="JAMSHJ010000007">
    <property type="protein sequence ID" value="KAI5383493.1"/>
    <property type="molecule type" value="Genomic_DNA"/>
</dbReference>
<evidence type="ECO:0000313" key="2">
    <source>
        <dbReference type="EMBL" id="KAI5383493.1"/>
    </source>
</evidence>
<name>A0A9D4VHN0_PEA</name>
<reference evidence="2 3" key="1">
    <citation type="journal article" date="2022" name="Nat. Genet.">
        <title>Improved pea reference genome and pan-genome highlight genomic features and evolutionary characteristics.</title>
        <authorList>
            <person name="Yang T."/>
            <person name="Liu R."/>
            <person name="Luo Y."/>
            <person name="Hu S."/>
            <person name="Wang D."/>
            <person name="Wang C."/>
            <person name="Pandey M.K."/>
            <person name="Ge S."/>
            <person name="Xu Q."/>
            <person name="Li N."/>
            <person name="Li G."/>
            <person name="Huang Y."/>
            <person name="Saxena R.K."/>
            <person name="Ji Y."/>
            <person name="Li M."/>
            <person name="Yan X."/>
            <person name="He Y."/>
            <person name="Liu Y."/>
            <person name="Wang X."/>
            <person name="Xiang C."/>
            <person name="Varshney R.K."/>
            <person name="Ding H."/>
            <person name="Gao S."/>
            <person name="Zong X."/>
        </authorList>
    </citation>
    <scope>NUCLEOTIDE SEQUENCE [LARGE SCALE GENOMIC DNA]</scope>
    <source>
        <strain evidence="2 3">cv. Zhongwan 6</strain>
    </source>
</reference>
<evidence type="ECO:0000313" key="3">
    <source>
        <dbReference type="Proteomes" id="UP001058974"/>
    </source>
</evidence>
<feature type="domain" description="Protein kinase" evidence="1">
    <location>
        <begin position="1"/>
        <end position="188"/>
    </location>
</feature>
<protein>
    <recommendedName>
        <fullName evidence="1">Protein kinase domain-containing protein</fullName>
    </recommendedName>
</protein>
<dbReference type="InterPro" id="IPR008271">
    <property type="entry name" value="Ser/Thr_kinase_AS"/>
</dbReference>
<dbReference type="AlphaFoldDB" id="A0A9D4VHN0"/>
<dbReference type="Proteomes" id="UP001058974">
    <property type="component" value="Chromosome 7"/>
</dbReference>
<keyword evidence="3" id="KW-1185">Reference proteome</keyword>
<organism evidence="2 3">
    <name type="scientific">Pisum sativum</name>
    <name type="common">Garden pea</name>
    <name type="synonym">Lathyrus oleraceus</name>
    <dbReference type="NCBI Taxonomy" id="3888"/>
    <lineage>
        <taxon>Eukaryota</taxon>
        <taxon>Viridiplantae</taxon>
        <taxon>Streptophyta</taxon>
        <taxon>Embryophyta</taxon>
        <taxon>Tracheophyta</taxon>
        <taxon>Spermatophyta</taxon>
        <taxon>Magnoliopsida</taxon>
        <taxon>eudicotyledons</taxon>
        <taxon>Gunneridae</taxon>
        <taxon>Pentapetalae</taxon>
        <taxon>rosids</taxon>
        <taxon>fabids</taxon>
        <taxon>Fabales</taxon>
        <taxon>Fabaceae</taxon>
        <taxon>Papilionoideae</taxon>
        <taxon>50 kb inversion clade</taxon>
        <taxon>NPAAA clade</taxon>
        <taxon>Hologalegina</taxon>
        <taxon>IRL clade</taxon>
        <taxon>Fabeae</taxon>
        <taxon>Lathyrus</taxon>
    </lineage>
</organism>
<dbReference type="InterPro" id="IPR011009">
    <property type="entry name" value="Kinase-like_dom_sf"/>
</dbReference>
<dbReference type="GO" id="GO:0004672">
    <property type="term" value="F:protein kinase activity"/>
    <property type="evidence" value="ECO:0007669"/>
    <property type="project" value="InterPro"/>
</dbReference>
<accession>A0A9D4VHN0</accession>
<dbReference type="PROSITE" id="PS00108">
    <property type="entry name" value="PROTEIN_KINASE_ST"/>
    <property type="match status" value="1"/>
</dbReference>
<dbReference type="GO" id="GO:0005524">
    <property type="term" value="F:ATP binding"/>
    <property type="evidence" value="ECO:0007669"/>
    <property type="project" value="InterPro"/>
</dbReference>
<dbReference type="Gene3D" id="1.10.510.10">
    <property type="entry name" value="Transferase(Phosphotransferase) domain 1"/>
    <property type="match status" value="1"/>
</dbReference>